<name>A0A180H2K4_PUCT1</name>
<dbReference type="Pfam" id="PF04495">
    <property type="entry name" value="GRASP55_65"/>
    <property type="match status" value="1"/>
</dbReference>
<dbReference type="Gene3D" id="6.10.140.1710">
    <property type="match status" value="1"/>
</dbReference>
<evidence type="ECO:0000313" key="7">
    <source>
        <dbReference type="Proteomes" id="UP000005240"/>
    </source>
</evidence>
<evidence type="ECO:0000256" key="2">
    <source>
        <dbReference type="ARBA" id="ARBA00068021"/>
    </source>
</evidence>
<dbReference type="GO" id="GO:0005634">
    <property type="term" value="C:nucleus"/>
    <property type="evidence" value="ECO:0007669"/>
    <property type="project" value="TreeGrafter"/>
</dbReference>
<dbReference type="InterPro" id="IPR001478">
    <property type="entry name" value="PDZ"/>
</dbReference>
<evidence type="ECO:0000313" key="5">
    <source>
        <dbReference type="EMBL" id="OAV99034.1"/>
    </source>
</evidence>
<gene>
    <name evidence="5" type="ORF">PTTG_02427</name>
</gene>
<protein>
    <recommendedName>
        <fullName evidence="2">Probable 26S proteasome regulatory subunit p27</fullName>
    </recommendedName>
</protein>
<evidence type="ECO:0000256" key="3">
    <source>
        <dbReference type="SAM" id="MobiDB-lite"/>
    </source>
</evidence>
<dbReference type="OrthoDB" id="72325at2759"/>
<dbReference type="InterPro" id="IPR036034">
    <property type="entry name" value="PDZ_sf"/>
</dbReference>
<dbReference type="Gene3D" id="2.30.42.10">
    <property type="match status" value="1"/>
</dbReference>
<dbReference type="PANTHER" id="PTHR12651">
    <property type="entry name" value="26S PROTEASOME NON-ATPASE REGULATORY SUBUNIT 9"/>
    <property type="match status" value="1"/>
</dbReference>
<dbReference type="InterPro" id="IPR040815">
    <property type="entry name" value="Nas2_N"/>
</dbReference>
<organism evidence="5">
    <name type="scientific">Puccinia triticina (isolate 1-1 / race 1 (BBBD))</name>
    <name type="common">Brown leaf rust fungus</name>
    <dbReference type="NCBI Taxonomy" id="630390"/>
    <lineage>
        <taxon>Eukaryota</taxon>
        <taxon>Fungi</taxon>
        <taxon>Dikarya</taxon>
        <taxon>Basidiomycota</taxon>
        <taxon>Pucciniomycotina</taxon>
        <taxon>Pucciniomycetes</taxon>
        <taxon>Pucciniales</taxon>
        <taxon>Pucciniaceae</taxon>
        <taxon>Puccinia</taxon>
    </lineage>
</organism>
<dbReference type="AlphaFoldDB" id="A0A180H2K4"/>
<dbReference type="EMBL" id="ADAS02000004">
    <property type="protein sequence ID" value="OAV99034.1"/>
    <property type="molecule type" value="Genomic_DNA"/>
</dbReference>
<reference evidence="6" key="4">
    <citation type="submission" date="2025-05" db="UniProtKB">
        <authorList>
            <consortium name="EnsemblFungi"/>
        </authorList>
    </citation>
    <scope>IDENTIFICATION</scope>
    <source>
        <strain evidence="6">isolate 1-1 / race 1 (BBBD)</strain>
    </source>
</reference>
<keyword evidence="1" id="KW-0143">Chaperone</keyword>
<dbReference type="InterPro" id="IPR035269">
    <property type="entry name" value="PSMD9"/>
</dbReference>
<dbReference type="Pfam" id="PF18265">
    <property type="entry name" value="Nas2_N"/>
    <property type="match status" value="1"/>
</dbReference>
<dbReference type="SUPFAM" id="SSF50156">
    <property type="entry name" value="PDZ domain-like"/>
    <property type="match status" value="1"/>
</dbReference>
<dbReference type="SMART" id="SM00228">
    <property type="entry name" value="PDZ"/>
    <property type="match status" value="1"/>
</dbReference>
<dbReference type="FunFam" id="2.30.42.10:FF:000107">
    <property type="entry name" value="26S proteasome non-ATPase regulatory subunit 9"/>
    <property type="match status" value="1"/>
</dbReference>
<evidence type="ECO:0000256" key="1">
    <source>
        <dbReference type="ARBA" id="ARBA00023186"/>
    </source>
</evidence>
<proteinExistence type="predicted"/>
<evidence type="ECO:0000313" key="6">
    <source>
        <dbReference type="EnsemblFungi" id="PTTG_02427-t43_1-p1"/>
    </source>
</evidence>
<keyword evidence="7" id="KW-1185">Reference proteome</keyword>
<reference evidence="5" key="2">
    <citation type="submission" date="2016-05" db="EMBL/GenBank/DDBJ databases">
        <title>Comparative analysis highlights variable genome content of wheat rusts and divergence of the mating loci.</title>
        <authorList>
            <person name="Cuomo C.A."/>
            <person name="Bakkeren G."/>
            <person name="Szabo L."/>
            <person name="Khalil H."/>
            <person name="Joly D."/>
            <person name="Goldberg J."/>
            <person name="Young S."/>
            <person name="Zeng Q."/>
            <person name="Fellers J."/>
        </authorList>
    </citation>
    <scope>NUCLEOTIDE SEQUENCE [LARGE SCALE GENOMIC DNA]</scope>
    <source>
        <strain evidence="5">1-1 BBBD Race 1</strain>
    </source>
</reference>
<evidence type="ECO:0000259" key="4">
    <source>
        <dbReference type="SMART" id="SM00228"/>
    </source>
</evidence>
<accession>A0A180H2K4</accession>
<feature type="compositionally biased region" description="Polar residues" evidence="3">
    <location>
        <begin position="116"/>
        <end position="127"/>
    </location>
</feature>
<dbReference type="EnsemblFungi" id="PTTG_02427-t43_1">
    <property type="protein sequence ID" value="PTTG_02427-t43_1-p1"/>
    <property type="gene ID" value="PTTG_02427"/>
</dbReference>
<sequence>MMGRSIHEATLRTPYVASPVSAESTPAGRVAALSEHKRQIEAELGQQYDVLSANSIDLSSPLTDASGFPRDDVPDLASVRVARARICELKNDHRAIVDQLAQTLPLLLPKEGDSSAPPSTKDVSTNGSSLSSMIPFAQVDVVAPDSPAQQAGLKIHDQIVRFGHLNAQNHDRLQALGKLVAENEGRSITVVCFRFEEGKKTMISKELKPHSGWGGRGLLGCHIAPV</sequence>
<dbReference type="VEuPathDB" id="FungiDB:PTTG_02427"/>
<dbReference type="GO" id="GO:0070682">
    <property type="term" value="P:proteasome regulatory particle assembly"/>
    <property type="evidence" value="ECO:0007669"/>
    <property type="project" value="InterPro"/>
</dbReference>
<dbReference type="Proteomes" id="UP000005240">
    <property type="component" value="Unassembled WGS sequence"/>
</dbReference>
<feature type="domain" description="PDZ" evidence="4">
    <location>
        <begin position="104"/>
        <end position="196"/>
    </location>
</feature>
<dbReference type="GO" id="GO:0005737">
    <property type="term" value="C:cytoplasm"/>
    <property type="evidence" value="ECO:0007669"/>
    <property type="project" value="TreeGrafter"/>
</dbReference>
<feature type="region of interest" description="Disordered" evidence="3">
    <location>
        <begin position="108"/>
        <end position="127"/>
    </location>
</feature>
<reference evidence="5" key="1">
    <citation type="submission" date="2009-11" db="EMBL/GenBank/DDBJ databases">
        <authorList>
            <consortium name="The Broad Institute Genome Sequencing Platform"/>
            <person name="Ward D."/>
            <person name="Feldgarden M."/>
            <person name="Earl A."/>
            <person name="Young S.K."/>
            <person name="Zeng Q."/>
            <person name="Koehrsen M."/>
            <person name="Alvarado L."/>
            <person name="Berlin A."/>
            <person name="Bochicchio J."/>
            <person name="Borenstein D."/>
            <person name="Chapman S.B."/>
            <person name="Chen Z."/>
            <person name="Engels R."/>
            <person name="Freedman E."/>
            <person name="Gellesch M."/>
            <person name="Goldberg J."/>
            <person name="Griggs A."/>
            <person name="Gujja S."/>
            <person name="Heilman E."/>
            <person name="Heiman D."/>
            <person name="Hepburn T."/>
            <person name="Howarth C."/>
            <person name="Jen D."/>
            <person name="Larson L."/>
            <person name="Lewis B."/>
            <person name="Mehta T."/>
            <person name="Park D."/>
            <person name="Pearson M."/>
            <person name="Roberts A."/>
            <person name="Saif S."/>
            <person name="Shea T."/>
            <person name="Shenoy N."/>
            <person name="Sisk P."/>
            <person name="Stolte C."/>
            <person name="Sykes S."/>
            <person name="Thomson T."/>
            <person name="Walk T."/>
            <person name="White J."/>
            <person name="Yandava C."/>
            <person name="Izard J."/>
            <person name="Baranova O.V."/>
            <person name="Blanton J.M."/>
            <person name="Tanner A.C."/>
            <person name="Dewhirst F.E."/>
            <person name="Haas B."/>
            <person name="Nusbaum C."/>
            <person name="Birren B."/>
        </authorList>
    </citation>
    <scope>NUCLEOTIDE SEQUENCE [LARGE SCALE GENOMIC DNA]</scope>
    <source>
        <strain evidence="5">1-1 BBBD Race 1</strain>
    </source>
</reference>
<dbReference type="InterPro" id="IPR024958">
    <property type="entry name" value="GRASP_PDZ"/>
</dbReference>
<reference evidence="6 7" key="3">
    <citation type="journal article" date="2017" name="G3 (Bethesda)">
        <title>Comparative analysis highlights variable genome content of wheat rusts and divergence of the mating loci.</title>
        <authorList>
            <person name="Cuomo C.A."/>
            <person name="Bakkeren G."/>
            <person name="Khalil H.B."/>
            <person name="Panwar V."/>
            <person name="Joly D."/>
            <person name="Linning R."/>
            <person name="Sakthikumar S."/>
            <person name="Song X."/>
            <person name="Adiconis X."/>
            <person name="Fan L."/>
            <person name="Goldberg J.M."/>
            <person name="Levin J.Z."/>
            <person name="Young S."/>
            <person name="Zeng Q."/>
            <person name="Anikster Y."/>
            <person name="Bruce M."/>
            <person name="Wang M."/>
            <person name="Yin C."/>
            <person name="McCallum B."/>
            <person name="Szabo L.J."/>
            <person name="Hulbert S."/>
            <person name="Chen X."/>
            <person name="Fellers J.P."/>
        </authorList>
    </citation>
    <scope>NUCLEOTIDE SEQUENCE</scope>
    <source>
        <strain evidence="7">Isolate 1-1 / race 1 (BBBD)</strain>
        <strain evidence="6">isolate 1-1 / race 1 (BBBD)</strain>
    </source>
</reference>
<dbReference type="PANTHER" id="PTHR12651:SF1">
    <property type="entry name" value="26S PROTEASOME NON-ATPASE REGULATORY SUBUNIT 9"/>
    <property type="match status" value="1"/>
</dbReference>